<dbReference type="InterPro" id="IPR050863">
    <property type="entry name" value="CenT-Element_Derived"/>
</dbReference>
<dbReference type="PANTHER" id="PTHR19303:SF73">
    <property type="entry name" value="PROTEIN PDC2"/>
    <property type="match status" value="1"/>
</dbReference>
<dbReference type="Gene3D" id="1.10.10.60">
    <property type="entry name" value="Homeodomain-like"/>
    <property type="match status" value="1"/>
</dbReference>
<dbReference type="SUPFAM" id="SSF46689">
    <property type="entry name" value="Homeodomain-like"/>
    <property type="match status" value="1"/>
</dbReference>
<dbReference type="PANTHER" id="PTHR19303">
    <property type="entry name" value="TRANSPOSON"/>
    <property type="match status" value="1"/>
</dbReference>
<dbReference type="PROSITE" id="PS51253">
    <property type="entry name" value="HTH_CENPB"/>
    <property type="match status" value="1"/>
</dbReference>
<dbReference type="InterPro" id="IPR006600">
    <property type="entry name" value="HTH_CenpB_DNA-bd_dom"/>
</dbReference>
<proteinExistence type="predicted"/>
<evidence type="ECO:0000259" key="2">
    <source>
        <dbReference type="PROSITE" id="PS51253"/>
    </source>
</evidence>
<comment type="caution">
    <text evidence="3">The sequence shown here is derived from an EMBL/GenBank/DDBJ whole genome shotgun (WGS) entry which is preliminary data.</text>
</comment>
<dbReference type="EMBL" id="JAIWYP010000005">
    <property type="protein sequence ID" value="KAH3827348.1"/>
    <property type="molecule type" value="Genomic_DNA"/>
</dbReference>
<evidence type="ECO:0000313" key="3">
    <source>
        <dbReference type="EMBL" id="KAH3827348.1"/>
    </source>
</evidence>
<dbReference type="GO" id="GO:0003677">
    <property type="term" value="F:DNA binding"/>
    <property type="evidence" value="ECO:0007669"/>
    <property type="project" value="UniProtKB-KW"/>
</dbReference>
<reference evidence="3" key="2">
    <citation type="submission" date="2020-11" db="EMBL/GenBank/DDBJ databases">
        <authorList>
            <person name="McCartney M.A."/>
            <person name="Auch B."/>
            <person name="Kono T."/>
            <person name="Mallez S."/>
            <person name="Becker A."/>
            <person name="Gohl D.M."/>
            <person name="Silverstein K.A.T."/>
            <person name="Koren S."/>
            <person name="Bechman K.B."/>
            <person name="Herman A."/>
            <person name="Abrahante J.E."/>
            <person name="Garbe J."/>
        </authorList>
    </citation>
    <scope>NUCLEOTIDE SEQUENCE</scope>
    <source>
        <strain evidence="3">Duluth1</strain>
        <tissue evidence="3">Whole animal</tissue>
    </source>
</reference>
<reference evidence="3" key="1">
    <citation type="journal article" date="2019" name="bioRxiv">
        <title>The Genome of the Zebra Mussel, Dreissena polymorpha: A Resource for Invasive Species Research.</title>
        <authorList>
            <person name="McCartney M.A."/>
            <person name="Auch B."/>
            <person name="Kono T."/>
            <person name="Mallez S."/>
            <person name="Zhang Y."/>
            <person name="Obille A."/>
            <person name="Becker A."/>
            <person name="Abrahante J.E."/>
            <person name="Garbe J."/>
            <person name="Badalamenti J.P."/>
            <person name="Herman A."/>
            <person name="Mangelson H."/>
            <person name="Liachko I."/>
            <person name="Sullivan S."/>
            <person name="Sone E.D."/>
            <person name="Koren S."/>
            <person name="Silverstein K.A.T."/>
            <person name="Beckman K.B."/>
            <person name="Gohl D.M."/>
        </authorList>
    </citation>
    <scope>NUCLEOTIDE SEQUENCE</scope>
    <source>
        <strain evidence="3">Duluth1</strain>
        <tissue evidence="3">Whole animal</tissue>
    </source>
</reference>
<protein>
    <recommendedName>
        <fullName evidence="2">HTH CENPB-type domain-containing protein</fullName>
    </recommendedName>
</protein>
<dbReference type="InterPro" id="IPR009057">
    <property type="entry name" value="Homeodomain-like_sf"/>
</dbReference>
<accession>A0A9D4H2C8</accession>
<evidence type="ECO:0000256" key="1">
    <source>
        <dbReference type="ARBA" id="ARBA00023125"/>
    </source>
</evidence>
<dbReference type="Pfam" id="PF03221">
    <property type="entry name" value="HTH_Tnp_Tc5"/>
    <property type="match status" value="1"/>
</dbReference>
<keyword evidence="4" id="KW-1185">Reference proteome</keyword>
<gene>
    <name evidence="3" type="ORF">DPMN_129281</name>
</gene>
<dbReference type="Proteomes" id="UP000828390">
    <property type="component" value="Unassembled WGS sequence"/>
</dbReference>
<dbReference type="GO" id="GO:0005634">
    <property type="term" value="C:nucleus"/>
    <property type="evidence" value="ECO:0007669"/>
    <property type="project" value="TreeGrafter"/>
</dbReference>
<keyword evidence="1" id="KW-0238">DNA-binding</keyword>
<name>A0A9D4H2C8_DREPO</name>
<feature type="domain" description="HTH CENPB-type" evidence="2">
    <location>
        <begin position="1"/>
        <end position="38"/>
    </location>
</feature>
<sequence>MIQEKARKFAGQLGLNNFKGSNGWLESFLKRNNIVFKTQSGERGEVKLDSVDQWKAKIASVCQGDVLCFFDKE</sequence>
<dbReference type="AlphaFoldDB" id="A0A9D4H2C8"/>
<organism evidence="3 4">
    <name type="scientific">Dreissena polymorpha</name>
    <name type="common">Zebra mussel</name>
    <name type="synonym">Mytilus polymorpha</name>
    <dbReference type="NCBI Taxonomy" id="45954"/>
    <lineage>
        <taxon>Eukaryota</taxon>
        <taxon>Metazoa</taxon>
        <taxon>Spiralia</taxon>
        <taxon>Lophotrochozoa</taxon>
        <taxon>Mollusca</taxon>
        <taxon>Bivalvia</taxon>
        <taxon>Autobranchia</taxon>
        <taxon>Heteroconchia</taxon>
        <taxon>Euheterodonta</taxon>
        <taxon>Imparidentia</taxon>
        <taxon>Neoheterodontei</taxon>
        <taxon>Myida</taxon>
        <taxon>Dreissenoidea</taxon>
        <taxon>Dreissenidae</taxon>
        <taxon>Dreissena</taxon>
    </lineage>
</organism>
<evidence type="ECO:0000313" key="4">
    <source>
        <dbReference type="Proteomes" id="UP000828390"/>
    </source>
</evidence>